<evidence type="ECO:0000259" key="2">
    <source>
        <dbReference type="SMART" id="SM00900"/>
    </source>
</evidence>
<dbReference type="GO" id="GO:0016020">
    <property type="term" value="C:membrane"/>
    <property type="evidence" value="ECO:0007669"/>
    <property type="project" value="InterPro"/>
</dbReference>
<dbReference type="Gene3D" id="3.90.1010.20">
    <property type="match status" value="1"/>
</dbReference>
<dbReference type="EMBL" id="JAGSCS010000001">
    <property type="protein sequence ID" value="MBR0574986.1"/>
    <property type="molecule type" value="Genomic_DNA"/>
</dbReference>
<organism evidence="3 4">
    <name type="scientific">Proteiniclasticum sediminis</name>
    <dbReference type="NCBI Taxonomy" id="2804028"/>
    <lineage>
        <taxon>Bacteria</taxon>
        <taxon>Bacillati</taxon>
        <taxon>Bacillota</taxon>
        <taxon>Clostridia</taxon>
        <taxon>Eubacteriales</taxon>
        <taxon>Clostridiaceae</taxon>
        <taxon>Proteiniclasticum</taxon>
    </lineage>
</organism>
<keyword evidence="1" id="KW-0472">Membrane</keyword>
<dbReference type="Pfam" id="PF04205">
    <property type="entry name" value="FMN_bind"/>
    <property type="match status" value="1"/>
</dbReference>
<dbReference type="SMART" id="SM00900">
    <property type="entry name" value="FMN_bind"/>
    <property type="match status" value="1"/>
</dbReference>
<dbReference type="InterPro" id="IPR007329">
    <property type="entry name" value="FMN-bd"/>
</dbReference>
<reference evidence="3" key="1">
    <citation type="submission" date="2021-04" db="EMBL/GenBank/DDBJ databases">
        <title>Proteiniclasticum sedimins sp. nov., an obligate anaerobic bacterium isolated from anaerobic sludge.</title>
        <authorList>
            <person name="Liu J."/>
        </authorList>
    </citation>
    <scope>NUCLEOTIDE SEQUENCE</scope>
    <source>
        <strain evidence="3">BAD-10</strain>
    </source>
</reference>
<keyword evidence="1" id="KW-0812">Transmembrane</keyword>
<name>A0A941CPM8_9CLOT</name>
<keyword evidence="4" id="KW-1185">Reference proteome</keyword>
<sequence>MVRKEHKSFREVGLRGGKSVKKRRGWQIVAGVVLLALMGLVGVYLALNKELEGLRQEVLQEPDLLALEDGSYEGDFDAKIVSAKVRVEIKDHQITKIILLEHRNGQGKAAEALPQKVVEGQSLQVDLVSGATYSSIVILKAIEEALTGP</sequence>
<gene>
    <name evidence="3" type="ORF">KCG48_01395</name>
</gene>
<comment type="caution">
    <text evidence="3">The sequence shown here is derived from an EMBL/GenBank/DDBJ whole genome shotgun (WGS) entry which is preliminary data.</text>
</comment>
<keyword evidence="1" id="KW-1133">Transmembrane helix</keyword>
<protein>
    <submittedName>
        <fullName evidence="3">FMN-binding protein</fullName>
    </submittedName>
</protein>
<dbReference type="AlphaFoldDB" id="A0A941CPM8"/>
<proteinExistence type="predicted"/>
<dbReference type="Proteomes" id="UP000675379">
    <property type="component" value="Unassembled WGS sequence"/>
</dbReference>
<dbReference type="GO" id="GO:0010181">
    <property type="term" value="F:FMN binding"/>
    <property type="evidence" value="ECO:0007669"/>
    <property type="project" value="InterPro"/>
</dbReference>
<accession>A0A941CPM8</accession>
<evidence type="ECO:0000313" key="4">
    <source>
        <dbReference type="Proteomes" id="UP000675379"/>
    </source>
</evidence>
<feature type="domain" description="FMN-binding" evidence="2">
    <location>
        <begin position="71"/>
        <end position="149"/>
    </location>
</feature>
<evidence type="ECO:0000313" key="3">
    <source>
        <dbReference type="EMBL" id="MBR0574986.1"/>
    </source>
</evidence>
<feature type="transmembrane region" description="Helical" evidence="1">
    <location>
        <begin position="25"/>
        <end position="47"/>
    </location>
</feature>
<evidence type="ECO:0000256" key="1">
    <source>
        <dbReference type="SAM" id="Phobius"/>
    </source>
</evidence>